<evidence type="ECO:0000313" key="2">
    <source>
        <dbReference type="EMBL" id="SVE35942.1"/>
    </source>
</evidence>
<dbReference type="SUPFAM" id="SSF52283">
    <property type="entry name" value="Formate/glycerate dehydrogenase catalytic domain-like"/>
    <property type="match status" value="1"/>
</dbReference>
<feature type="domain" description="Alanine dehydrogenase/pyridine nucleotide transhydrogenase N-terminal" evidence="1">
    <location>
        <begin position="4"/>
        <end position="38"/>
    </location>
</feature>
<dbReference type="InterPro" id="IPR007886">
    <property type="entry name" value="AlaDH/PNT_N"/>
</dbReference>
<name>A0A383CUQ4_9ZZZZ</name>
<evidence type="ECO:0000259" key="1">
    <source>
        <dbReference type="Pfam" id="PF05222"/>
    </source>
</evidence>
<accession>A0A383CUQ4</accession>
<dbReference type="Gene3D" id="3.40.50.720">
    <property type="entry name" value="NAD(P)-binding Rossmann-like Domain"/>
    <property type="match status" value="1"/>
</dbReference>
<organism evidence="2">
    <name type="scientific">marine metagenome</name>
    <dbReference type="NCBI Taxonomy" id="408172"/>
    <lineage>
        <taxon>unclassified sequences</taxon>
        <taxon>metagenomes</taxon>
        <taxon>ecological metagenomes</taxon>
    </lineage>
</organism>
<gene>
    <name evidence="2" type="ORF">METZ01_LOCUS488796</name>
</gene>
<dbReference type="AlphaFoldDB" id="A0A383CUQ4"/>
<proteinExistence type="predicted"/>
<reference evidence="2" key="1">
    <citation type="submission" date="2018-05" db="EMBL/GenBank/DDBJ databases">
        <authorList>
            <person name="Lanie J.A."/>
            <person name="Ng W.-L."/>
            <person name="Kazmierczak K.M."/>
            <person name="Andrzejewski T.M."/>
            <person name="Davidsen T.M."/>
            <person name="Wayne K.J."/>
            <person name="Tettelin H."/>
            <person name="Glass J.I."/>
            <person name="Rusch D."/>
            <person name="Podicherti R."/>
            <person name="Tsui H.-C.T."/>
            <person name="Winkler M.E."/>
        </authorList>
    </citation>
    <scope>NUCLEOTIDE SEQUENCE</scope>
</reference>
<protein>
    <recommendedName>
        <fullName evidence="1">Alanine dehydrogenase/pyridine nucleotide transhydrogenase N-terminal domain-containing protein</fullName>
    </recommendedName>
</protein>
<sequence>MIIGIPREIKASEHRVGLLPSGAYQLIQRGHRVVEKDAEAHGMEWVELDQIEPS</sequence>
<dbReference type="Pfam" id="PF05222">
    <property type="entry name" value="AlaDh_PNT_N"/>
    <property type="match status" value="1"/>
</dbReference>
<dbReference type="EMBL" id="UINC01211863">
    <property type="protein sequence ID" value="SVE35942.1"/>
    <property type="molecule type" value="Genomic_DNA"/>
</dbReference>